<evidence type="ECO:0000256" key="1">
    <source>
        <dbReference type="ARBA" id="ARBA00006484"/>
    </source>
</evidence>
<dbReference type="GO" id="GO:0016491">
    <property type="term" value="F:oxidoreductase activity"/>
    <property type="evidence" value="ECO:0007669"/>
    <property type="project" value="UniProtKB-KW"/>
</dbReference>
<evidence type="ECO:0000256" key="2">
    <source>
        <dbReference type="ARBA" id="ARBA00023002"/>
    </source>
</evidence>
<dbReference type="FunFam" id="3.40.50.720:FF:000594">
    <property type="entry name" value="Short-chain oxidoreductase"/>
    <property type="match status" value="1"/>
</dbReference>
<reference evidence="5" key="1">
    <citation type="journal article" date="2016" name="Sci. Rep.">
        <title>Genome analysis of the kiwifruit canker pathogen Pseudomonas syringae pv. actinidiae biovar 5.</title>
        <authorList>
            <person name="Fujikawa T."/>
            <person name="Sawada H."/>
        </authorList>
    </citation>
    <scope>NUCLEOTIDE SEQUENCE [LARGE SCALE GENOMIC DNA]</scope>
    <source>
        <strain evidence="5">MAFF 212061</strain>
    </source>
</reference>
<evidence type="ECO:0000256" key="3">
    <source>
        <dbReference type="ARBA" id="ARBA00071493"/>
    </source>
</evidence>
<proteinExistence type="inferred from homology"/>
<dbReference type="PRINTS" id="PR00081">
    <property type="entry name" value="GDHRDH"/>
</dbReference>
<dbReference type="InterPro" id="IPR036291">
    <property type="entry name" value="NAD(P)-bd_dom_sf"/>
</dbReference>
<dbReference type="InterPro" id="IPR002347">
    <property type="entry name" value="SDR_fam"/>
</dbReference>
<keyword evidence="2" id="KW-0560">Oxidoreductase</keyword>
<protein>
    <recommendedName>
        <fullName evidence="3">Probable oxidoreductase</fullName>
    </recommendedName>
</protein>
<evidence type="ECO:0000313" key="4">
    <source>
        <dbReference type="EMBL" id="OZI87650.1"/>
    </source>
</evidence>
<dbReference type="AlphaFoldDB" id="A0A261WNW5"/>
<dbReference type="PANTHER" id="PTHR24320:SF148">
    <property type="entry name" value="NAD(P)-BINDING ROSSMANN-FOLD SUPERFAMILY PROTEIN"/>
    <property type="match status" value="1"/>
</dbReference>
<dbReference type="EMBL" id="NKQU01000037">
    <property type="protein sequence ID" value="OZI87650.1"/>
    <property type="molecule type" value="Genomic_DNA"/>
</dbReference>
<comment type="similarity">
    <text evidence="1">Belongs to the short-chain dehydrogenases/reductases (SDR) family.</text>
</comment>
<dbReference type="Gene3D" id="3.40.50.720">
    <property type="entry name" value="NAD(P)-binding Rossmann-like Domain"/>
    <property type="match status" value="1"/>
</dbReference>
<dbReference type="SUPFAM" id="SSF51735">
    <property type="entry name" value="NAD(P)-binding Rossmann-fold domains"/>
    <property type="match status" value="1"/>
</dbReference>
<organism evidence="4 5">
    <name type="scientific">Pseudomonas avellanae</name>
    <dbReference type="NCBI Taxonomy" id="46257"/>
    <lineage>
        <taxon>Bacteria</taxon>
        <taxon>Pseudomonadati</taxon>
        <taxon>Pseudomonadota</taxon>
        <taxon>Gammaproteobacteria</taxon>
        <taxon>Pseudomonadales</taxon>
        <taxon>Pseudomonadaceae</taxon>
        <taxon>Pseudomonas</taxon>
    </lineage>
</organism>
<gene>
    <name evidence="4" type="ORF">CFN58_02480</name>
</gene>
<name>A0A261WNW5_9PSED</name>
<accession>A0A261WNW5</accession>
<sequence>MTNKQTPLLSGFSSASTADEVLAGINLTGKLAIVTGGHSGLGLETTRALSRAGASVLILARNPLIPREAVAVIPGVEVDQLDLADLGSVRDFVERFVATGRKMDMVINNAAIMACPQASVGDGWESQFGTNHLGHFALINLLWPAIAPGARIVAVSSAGHHLCAMRWDDIQMEADYEKWLAYGQSKTAIALFALHLNKLAASAGVKAFSIHPGKIISPLQRHLAKKEMVDAGWIDEQGNVVDPTFKTPEQGAATQVWAATSSQLDDLGGQYCEDCDVSTLTLAPRQDMAGVCAYAVDEREAARLWQFSAQLTGINAFVAAE</sequence>
<comment type="caution">
    <text evidence="4">The sequence shown here is derived from an EMBL/GenBank/DDBJ whole genome shotgun (WGS) entry which is preliminary data.</text>
</comment>
<dbReference type="Pfam" id="PF00106">
    <property type="entry name" value="adh_short"/>
    <property type="match status" value="1"/>
</dbReference>
<dbReference type="NCBIfam" id="NF004845">
    <property type="entry name" value="PRK06196.1"/>
    <property type="match status" value="1"/>
</dbReference>
<dbReference type="Proteomes" id="UP000217163">
    <property type="component" value="Unassembled WGS sequence"/>
</dbReference>
<dbReference type="PANTHER" id="PTHR24320">
    <property type="entry name" value="RETINOL DEHYDROGENASE"/>
    <property type="match status" value="1"/>
</dbReference>
<evidence type="ECO:0000313" key="5">
    <source>
        <dbReference type="Proteomes" id="UP000217163"/>
    </source>
</evidence>